<dbReference type="PANTHER" id="PTHR16932">
    <property type="entry name" value="INTERFERON ALPHA-INDUCIBLE PROTEIN 27"/>
    <property type="match status" value="1"/>
</dbReference>
<protein>
    <submittedName>
        <fullName evidence="8">Interferon-alpha-induced</fullName>
    </submittedName>
</protein>
<evidence type="ECO:0000313" key="9">
    <source>
        <dbReference type="Proteomes" id="UP000000305"/>
    </source>
</evidence>
<dbReference type="EMBL" id="GL732621">
    <property type="protein sequence ID" value="EFX70474.1"/>
    <property type="molecule type" value="Genomic_DNA"/>
</dbReference>
<dbReference type="InterPro" id="IPR009311">
    <property type="entry name" value="IFI6/IFI27-like"/>
</dbReference>
<evidence type="ECO:0000256" key="2">
    <source>
        <dbReference type="ARBA" id="ARBA00007262"/>
    </source>
</evidence>
<keyword evidence="4 6" id="KW-1133">Transmembrane helix</keyword>
<feature type="transmembrane region" description="Helical" evidence="6">
    <location>
        <begin position="141"/>
        <end position="165"/>
    </location>
</feature>
<dbReference type="OrthoDB" id="6369851at2759"/>
<accession>E9HCQ8</accession>
<evidence type="ECO:0000256" key="3">
    <source>
        <dbReference type="ARBA" id="ARBA00022692"/>
    </source>
</evidence>
<sequence length="166" mass="17674">MTRWCFVLMLLILLLNDVLPFSSASQNFSFESQNVTEATTEGDGSILGNIRDFMDNTYMYISSIPILRILKTVGVALGVALATFFIAPIALFLLLCCIGFTCSGVLAASCAAICQSNIGNVEAGSCFSCAQSMGACGMMGIYVLIGVIFGIPAGAIAGYYAWFYFV</sequence>
<keyword evidence="5 6" id="KW-0472">Membrane</keyword>
<comment type="similarity">
    <text evidence="2">Belongs to the IFI6/IFI27 family.</text>
</comment>
<keyword evidence="3 6" id="KW-0812">Transmembrane</keyword>
<dbReference type="KEGG" id="dpx:DAPPUDRAFT_299631"/>
<proteinExistence type="inferred from homology"/>
<dbReference type="Proteomes" id="UP000000305">
    <property type="component" value="Unassembled WGS sequence"/>
</dbReference>
<dbReference type="InParanoid" id="E9HCQ8"/>
<evidence type="ECO:0000256" key="7">
    <source>
        <dbReference type="SAM" id="SignalP"/>
    </source>
</evidence>
<feature type="signal peptide" evidence="7">
    <location>
        <begin position="1"/>
        <end position="20"/>
    </location>
</feature>
<comment type="subcellular location">
    <subcellularLocation>
        <location evidence="1">Membrane</location>
        <topology evidence="1">Multi-pass membrane protein</topology>
    </subcellularLocation>
</comment>
<feature type="chain" id="PRO_5003241708" evidence="7">
    <location>
        <begin position="21"/>
        <end position="166"/>
    </location>
</feature>
<name>E9HCQ8_DAPPU</name>
<gene>
    <name evidence="8" type="ORF">DAPPUDRAFT_299631</name>
</gene>
<keyword evidence="9" id="KW-1185">Reference proteome</keyword>
<dbReference type="GO" id="GO:0016020">
    <property type="term" value="C:membrane"/>
    <property type="evidence" value="ECO:0007669"/>
    <property type="project" value="UniProtKB-SubCell"/>
</dbReference>
<dbReference type="HOGENOM" id="CLU_1604418_0_0_1"/>
<dbReference type="AlphaFoldDB" id="E9HCQ8"/>
<evidence type="ECO:0000256" key="5">
    <source>
        <dbReference type="ARBA" id="ARBA00023136"/>
    </source>
</evidence>
<evidence type="ECO:0000256" key="4">
    <source>
        <dbReference type="ARBA" id="ARBA00022989"/>
    </source>
</evidence>
<organism evidence="8 9">
    <name type="scientific">Daphnia pulex</name>
    <name type="common">Water flea</name>
    <dbReference type="NCBI Taxonomy" id="6669"/>
    <lineage>
        <taxon>Eukaryota</taxon>
        <taxon>Metazoa</taxon>
        <taxon>Ecdysozoa</taxon>
        <taxon>Arthropoda</taxon>
        <taxon>Crustacea</taxon>
        <taxon>Branchiopoda</taxon>
        <taxon>Diplostraca</taxon>
        <taxon>Cladocera</taxon>
        <taxon>Anomopoda</taxon>
        <taxon>Daphniidae</taxon>
        <taxon>Daphnia</taxon>
    </lineage>
</organism>
<dbReference type="InterPro" id="IPR038213">
    <property type="entry name" value="IFI6/IFI27-like_sf"/>
</dbReference>
<evidence type="ECO:0000256" key="1">
    <source>
        <dbReference type="ARBA" id="ARBA00004141"/>
    </source>
</evidence>
<feature type="transmembrane region" description="Helical" evidence="6">
    <location>
        <begin position="75"/>
        <end position="100"/>
    </location>
</feature>
<evidence type="ECO:0000313" key="8">
    <source>
        <dbReference type="EMBL" id="EFX70474.1"/>
    </source>
</evidence>
<dbReference type="Pfam" id="PF06140">
    <property type="entry name" value="Ifi-6-16"/>
    <property type="match status" value="1"/>
</dbReference>
<dbReference type="Gene3D" id="6.10.110.10">
    <property type="match status" value="1"/>
</dbReference>
<dbReference type="PANTHER" id="PTHR16932:SF18">
    <property type="entry name" value="INTERFERON, ALPHA-INDUCIBLE PROTEIN 27-LIKE 2"/>
    <property type="match status" value="1"/>
</dbReference>
<keyword evidence="7" id="KW-0732">Signal</keyword>
<reference evidence="8 9" key="1">
    <citation type="journal article" date="2011" name="Science">
        <title>The ecoresponsive genome of Daphnia pulex.</title>
        <authorList>
            <person name="Colbourne J.K."/>
            <person name="Pfrender M.E."/>
            <person name="Gilbert D."/>
            <person name="Thomas W.K."/>
            <person name="Tucker A."/>
            <person name="Oakley T.H."/>
            <person name="Tokishita S."/>
            <person name="Aerts A."/>
            <person name="Arnold G.J."/>
            <person name="Basu M.K."/>
            <person name="Bauer D.J."/>
            <person name="Caceres C.E."/>
            <person name="Carmel L."/>
            <person name="Casola C."/>
            <person name="Choi J.H."/>
            <person name="Detter J.C."/>
            <person name="Dong Q."/>
            <person name="Dusheyko S."/>
            <person name="Eads B.D."/>
            <person name="Frohlich T."/>
            <person name="Geiler-Samerotte K.A."/>
            <person name="Gerlach D."/>
            <person name="Hatcher P."/>
            <person name="Jogdeo S."/>
            <person name="Krijgsveld J."/>
            <person name="Kriventseva E.V."/>
            <person name="Kultz D."/>
            <person name="Laforsch C."/>
            <person name="Lindquist E."/>
            <person name="Lopez J."/>
            <person name="Manak J.R."/>
            <person name="Muller J."/>
            <person name="Pangilinan J."/>
            <person name="Patwardhan R.P."/>
            <person name="Pitluck S."/>
            <person name="Pritham E.J."/>
            <person name="Rechtsteiner A."/>
            <person name="Rho M."/>
            <person name="Rogozin I.B."/>
            <person name="Sakarya O."/>
            <person name="Salamov A."/>
            <person name="Schaack S."/>
            <person name="Shapiro H."/>
            <person name="Shiga Y."/>
            <person name="Skalitzky C."/>
            <person name="Smith Z."/>
            <person name="Souvorov A."/>
            <person name="Sung W."/>
            <person name="Tang Z."/>
            <person name="Tsuchiya D."/>
            <person name="Tu H."/>
            <person name="Vos H."/>
            <person name="Wang M."/>
            <person name="Wolf Y.I."/>
            <person name="Yamagata H."/>
            <person name="Yamada T."/>
            <person name="Ye Y."/>
            <person name="Shaw J.R."/>
            <person name="Andrews J."/>
            <person name="Crease T.J."/>
            <person name="Tang H."/>
            <person name="Lucas S.M."/>
            <person name="Robertson H.M."/>
            <person name="Bork P."/>
            <person name="Koonin E.V."/>
            <person name="Zdobnov E.M."/>
            <person name="Grigoriev I.V."/>
            <person name="Lynch M."/>
            <person name="Boore J.L."/>
        </authorList>
    </citation>
    <scope>NUCLEOTIDE SEQUENCE [LARGE SCALE GENOMIC DNA]</scope>
</reference>
<evidence type="ECO:0000256" key="6">
    <source>
        <dbReference type="SAM" id="Phobius"/>
    </source>
</evidence>